<evidence type="ECO:0000256" key="2">
    <source>
        <dbReference type="ARBA" id="ARBA00022840"/>
    </source>
</evidence>
<dbReference type="EMBL" id="KV440971">
    <property type="protein sequence ID" value="OAD80810.1"/>
    <property type="molecule type" value="Genomic_DNA"/>
</dbReference>
<dbReference type="InParanoid" id="A0A163EQ99"/>
<keyword evidence="4" id="KW-0418">Kinase</keyword>
<evidence type="ECO:0000256" key="3">
    <source>
        <dbReference type="PROSITE-ProRule" id="PRU10141"/>
    </source>
</evidence>
<dbReference type="GeneID" id="29005002"/>
<dbReference type="Pfam" id="PF00069">
    <property type="entry name" value="Pkinase"/>
    <property type="match status" value="1"/>
</dbReference>
<feature type="binding site" evidence="3">
    <location>
        <position position="30"/>
    </location>
    <ligand>
        <name>ATP</name>
        <dbReference type="ChEBI" id="CHEBI:30616"/>
    </ligand>
</feature>
<dbReference type="GO" id="GO:0005737">
    <property type="term" value="C:cytoplasm"/>
    <property type="evidence" value="ECO:0007669"/>
    <property type="project" value="TreeGrafter"/>
</dbReference>
<proteinExistence type="inferred from homology"/>
<dbReference type="AlphaFoldDB" id="A0A163EQ99"/>
<keyword evidence="2 3" id="KW-0067">ATP-binding</keyword>
<dbReference type="InterPro" id="IPR008271">
    <property type="entry name" value="Ser/Thr_kinase_AS"/>
</dbReference>
<dbReference type="PROSITE" id="PS00107">
    <property type="entry name" value="PROTEIN_KINASE_ATP"/>
    <property type="match status" value="1"/>
</dbReference>
<keyword evidence="4" id="KW-0723">Serine/threonine-protein kinase</keyword>
<dbReference type="InterPro" id="IPR017441">
    <property type="entry name" value="Protein_kinase_ATP_BS"/>
</dbReference>
<organism evidence="6 7">
    <name type="scientific">Phycomyces blakesleeanus (strain ATCC 8743b / DSM 1359 / FGSC 10004 / NBRC 33097 / NRRL 1555)</name>
    <dbReference type="NCBI Taxonomy" id="763407"/>
    <lineage>
        <taxon>Eukaryota</taxon>
        <taxon>Fungi</taxon>
        <taxon>Fungi incertae sedis</taxon>
        <taxon>Mucoromycota</taxon>
        <taxon>Mucoromycotina</taxon>
        <taxon>Mucoromycetes</taxon>
        <taxon>Mucorales</taxon>
        <taxon>Phycomycetaceae</taxon>
        <taxon>Phycomyces</taxon>
    </lineage>
</organism>
<dbReference type="SMART" id="SM00220">
    <property type="entry name" value="S_TKc"/>
    <property type="match status" value="1"/>
</dbReference>
<dbReference type="OrthoDB" id="541276at2759"/>
<comment type="similarity">
    <text evidence="4">Belongs to the protein kinase superfamily.</text>
</comment>
<evidence type="ECO:0000259" key="5">
    <source>
        <dbReference type="PROSITE" id="PS50011"/>
    </source>
</evidence>
<evidence type="ECO:0000313" key="6">
    <source>
        <dbReference type="EMBL" id="OAD80810.1"/>
    </source>
</evidence>
<evidence type="ECO:0000313" key="7">
    <source>
        <dbReference type="Proteomes" id="UP000077315"/>
    </source>
</evidence>
<keyword evidence="1 3" id="KW-0547">Nucleotide-binding</keyword>
<reference evidence="7" key="1">
    <citation type="submission" date="2015-06" db="EMBL/GenBank/DDBJ databases">
        <title>Expansion of signal transduction pathways in fungi by whole-genome duplication.</title>
        <authorList>
            <consortium name="DOE Joint Genome Institute"/>
            <person name="Corrochano L.M."/>
            <person name="Kuo A."/>
            <person name="Marcet-Houben M."/>
            <person name="Polaino S."/>
            <person name="Salamov A."/>
            <person name="Villalobos J.M."/>
            <person name="Alvarez M.I."/>
            <person name="Avalos J."/>
            <person name="Benito E.P."/>
            <person name="Benoit I."/>
            <person name="Burger G."/>
            <person name="Camino L.P."/>
            <person name="Canovas D."/>
            <person name="Cerda-Olmedo E."/>
            <person name="Cheng J.-F."/>
            <person name="Dominguez A."/>
            <person name="Elias M."/>
            <person name="Eslava A.P."/>
            <person name="Glaser F."/>
            <person name="Grimwood J."/>
            <person name="Gutierrez G."/>
            <person name="Heitman J."/>
            <person name="Henrissat B."/>
            <person name="Iturriaga E.A."/>
            <person name="Lang B.F."/>
            <person name="Lavin J.L."/>
            <person name="Lee S."/>
            <person name="Li W."/>
            <person name="Lindquist E."/>
            <person name="Lopez-Garcia S."/>
            <person name="Luque E.M."/>
            <person name="Marcos A.T."/>
            <person name="Martin J."/>
            <person name="McCluskey K."/>
            <person name="Medina H.R."/>
            <person name="Miralles-Duran A."/>
            <person name="Miyazaki A."/>
            <person name="Munoz-Torres E."/>
            <person name="Oguiza J.A."/>
            <person name="Ohm R."/>
            <person name="Olmedo M."/>
            <person name="Orejas M."/>
            <person name="Ortiz-Castellanos L."/>
            <person name="Pisabarro A.G."/>
            <person name="Rodriguez-Romero J."/>
            <person name="Ruiz-Herrera J."/>
            <person name="Ruiz-Vazquez R."/>
            <person name="Sanz C."/>
            <person name="Schackwitz W."/>
            <person name="Schmutz J."/>
            <person name="Shahriari M."/>
            <person name="Shelest E."/>
            <person name="Silva-Franco F."/>
            <person name="Soanes D."/>
            <person name="Syed K."/>
            <person name="Tagua V.G."/>
            <person name="Talbot N.J."/>
            <person name="Thon M."/>
            <person name="De vries R.P."/>
            <person name="Wiebenga A."/>
            <person name="Yadav J.S."/>
            <person name="Braun E.L."/>
            <person name="Baker S."/>
            <person name="Garre V."/>
            <person name="Horwitz B."/>
            <person name="Torres-Martinez S."/>
            <person name="Idnurm A."/>
            <person name="Herrera-Estrella A."/>
            <person name="Gabaldon T."/>
            <person name="Grigoriev I.V."/>
        </authorList>
    </citation>
    <scope>NUCLEOTIDE SEQUENCE [LARGE SCALE GENOMIC DNA]</scope>
    <source>
        <strain evidence="7">NRRL 1555(-)</strain>
    </source>
</reference>
<dbReference type="PROSITE" id="PS00108">
    <property type="entry name" value="PROTEIN_KINASE_ST"/>
    <property type="match status" value="1"/>
</dbReference>
<feature type="domain" description="Protein kinase" evidence="5">
    <location>
        <begin position="1"/>
        <end position="268"/>
    </location>
</feature>
<dbReference type="InterPro" id="IPR011009">
    <property type="entry name" value="Kinase-like_dom_sf"/>
</dbReference>
<dbReference type="GO" id="GO:0004674">
    <property type="term" value="F:protein serine/threonine kinase activity"/>
    <property type="evidence" value="ECO:0007669"/>
    <property type="project" value="UniProtKB-KW"/>
</dbReference>
<accession>A0A163EQ99</accession>
<keyword evidence="7" id="KW-1185">Reference proteome</keyword>
<keyword evidence="4" id="KW-0808">Transferase</keyword>
<dbReference type="VEuPathDB" id="FungiDB:PHYBLDRAFT_99519"/>
<dbReference type="InterPro" id="IPR000719">
    <property type="entry name" value="Prot_kinase_dom"/>
</dbReference>
<feature type="non-terminal residue" evidence="6">
    <location>
        <position position="1"/>
    </location>
</feature>
<sequence>EIKETLGTGGYGQVYLGQHIDNPDKKVAIKSLQHSIMDDRQRTFLRTEIALHTHLSGHAHIISLNHVVKERDWTHVMLECGLEGDLFEAITDRNIYSANHNLIRKVFLQLIDAVSYCHARGVYHRDIKPENILVFDKGHTIKLADFGLATTDPISKDYGCGSTFYFSPECQGDFARESNRVGYATAPNDVWALGVILINLATGRNGWRLASLKDDSFRAYLTDPDFLLKILPISRDMARILKRILCVDPMRRIGLDELRERIERCKYFT</sequence>
<name>A0A163EQ99_PHYB8</name>
<dbReference type="FunCoup" id="A0A163EQ99">
    <property type="interactions" value="354"/>
</dbReference>
<dbReference type="PANTHER" id="PTHR24346:SF110">
    <property type="entry name" value="NON-SPECIFIC SERINE_THREONINE PROTEIN KINASE"/>
    <property type="match status" value="1"/>
</dbReference>
<feature type="non-terminal residue" evidence="6">
    <location>
        <position position="269"/>
    </location>
</feature>
<dbReference type="Gene3D" id="1.10.510.10">
    <property type="entry name" value="Transferase(Phosphotransferase) domain 1"/>
    <property type="match status" value="1"/>
</dbReference>
<dbReference type="GO" id="GO:0035556">
    <property type="term" value="P:intracellular signal transduction"/>
    <property type="evidence" value="ECO:0007669"/>
    <property type="project" value="TreeGrafter"/>
</dbReference>
<dbReference type="PROSITE" id="PS50011">
    <property type="entry name" value="PROTEIN_KINASE_DOM"/>
    <property type="match status" value="1"/>
</dbReference>
<dbReference type="STRING" id="763407.A0A163EQ99"/>
<dbReference type="Proteomes" id="UP000077315">
    <property type="component" value="Unassembled WGS sequence"/>
</dbReference>
<evidence type="ECO:0000256" key="4">
    <source>
        <dbReference type="RuleBase" id="RU000304"/>
    </source>
</evidence>
<evidence type="ECO:0000256" key="1">
    <source>
        <dbReference type="ARBA" id="ARBA00022741"/>
    </source>
</evidence>
<dbReference type="GO" id="GO:0005524">
    <property type="term" value="F:ATP binding"/>
    <property type="evidence" value="ECO:0007669"/>
    <property type="project" value="UniProtKB-UniRule"/>
</dbReference>
<dbReference type="FunFam" id="1.10.510.10:FF:000571">
    <property type="entry name" value="Maternal embryonic leucine zipper kinase"/>
    <property type="match status" value="1"/>
</dbReference>
<gene>
    <name evidence="6" type="ORF">PHYBLDRAFT_99519</name>
</gene>
<dbReference type="PANTHER" id="PTHR24346">
    <property type="entry name" value="MAP/MICROTUBULE AFFINITY-REGULATING KINASE"/>
    <property type="match status" value="1"/>
</dbReference>
<protein>
    <recommendedName>
        <fullName evidence="5">Protein kinase domain-containing protein</fullName>
    </recommendedName>
</protein>
<dbReference type="RefSeq" id="XP_018298850.1">
    <property type="nucleotide sequence ID" value="XM_018444097.1"/>
</dbReference>
<dbReference type="SUPFAM" id="SSF56112">
    <property type="entry name" value="Protein kinase-like (PK-like)"/>
    <property type="match status" value="1"/>
</dbReference>